<dbReference type="GeneID" id="17353886"/>
<evidence type="ECO:0000313" key="4">
    <source>
        <dbReference type="EMBL" id="EFN54146.1"/>
    </source>
</evidence>
<dbReference type="SUPFAM" id="SSF81901">
    <property type="entry name" value="HCP-like"/>
    <property type="match status" value="2"/>
</dbReference>
<dbReference type="eggNOG" id="KOG1550">
    <property type="taxonomic scope" value="Eukaryota"/>
</dbReference>
<keyword evidence="3" id="KW-1133">Transmembrane helix</keyword>
<organism evidence="5">
    <name type="scientific">Chlorella variabilis</name>
    <name type="common">Green alga</name>
    <dbReference type="NCBI Taxonomy" id="554065"/>
    <lineage>
        <taxon>Eukaryota</taxon>
        <taxon>Viridiplantae</taxon>
        <taxon>Chlorophyta</taxon>
        <taxon>core chlorophytes</taxon>
        <taxon>Trebouxiophyceae</taxon>
        <taxon>Chlorellales</taxon>
        <taxon>Chlorellaceae</taxon>
        <taxon>Chlorella clade</taxon>
        <taxon>Chlorella</taxon>
    </lineage>
</organism>
<name>E1ZIE8_CHLVA</name>
<dbReference type="EMBL" id="GL433848">
    <property type="protein sequence ID" value="EFN54146.1"/>
    <property type="molecule type" value="Genomic_DNA"/>
</dbReference>
<feature type="region of interest" description="Disordered" evidence="2">
    <location>
        <begin position="254"/>
        <end position="275"/>
    </location>
</feature>
<feature type="region of interest" description="Disordered" evidence="2">
    <location>
        <begin position="915"/>
        <end position="1003"/>
    </location>
</feature>
<feature type="region of interest" description="Disordered" evidence="2">
    <location>
        <begin position="1"/>
        <end position="155"/>
    </location>
</feature>
<dbReference type="OrthoDB" id="27934at2759"/>
<feature type="region of interest" description="Disordered" evidence="2">
    <location>
        <begin position="167"/>
        <end position="195"/>
    </location>
</feature>
<dbReference type="PANTHER" id="PTHR11102:SF147">
    <property type="entry name" value="SEL1L ADAPTOR SUBUNIT OF ERAD E3 UBIQUITIN LIGASE"/>
    <property type="match status" value="1"/>
</dbReference>
<dbReference type="RefSeq" id="XP_005846248.1">
    <property type="nucleotide sequence ID" value="XM_005846186.1"/>
</dbReference>
<sequence>MPEAAAAGQALEAPAGEADVAWPPVEGAAGEGPAPAGAGEVPAPPEEQPPQEQQPEGGAAEVAAAAPSTQEQEQPASQAVQQSEQQQLAAQVQGEQPSMQEQAAEQQPHVAAEVQQEQPASAPAEQAAGSGSATESAPAQEAVAEAETEAERRRRVEVEVKAEALAAAATDQQREEAERAAELRREEAQRAAEAARRERLREAEAQLQKAEDLVGWALDEDHVDVAAGIALLQAMFARLDAHIDAALGESVSRRRRFTAPPPPPPAPPPVEVAAAAAAADGGVANGTAAQAAGSNADSSGAVGSNDTVTSAAAGMEEAAGTAAAAANSTAAAAGESPPPPPAPPTLNLTEHPELAPLSDAAFTLACLLASGLGAGHGLPRNDSAAVHALHRAALGGSIEARLALAERYTTGRGVPQLMEEGMGYAKLAGPELLVLLDESGNINSEGGGHLRRKFMDSSYLPATNVWEDANTLHLEQDAAARGDVEAHRQLGFRMLMGQGMPRDLAGAYREFQVAARGGDPYAMFNLGFMHIRGMHVEQNYTQARKHFLDAADKKLPSALNGLGVLYFHGQGVPVNMSEAYRYFQLASLQDHDAAYNLGTMHQAGTGGYSVDRNMTAAIALFKNATELGSWRAPHQLFMVYADGLYGAPKNYTLALRYFWHFMAMTGGWKESGKVAADRVAEHDPWGAAVRYALLCEQGNSLAQLNLAWLLHRGEAYPGADRHRLALPLWLRAAARNQTEGMNMAGHVLWEGDKWGLEGGTDIATAVELYQRSAAAGSIEALYTLGRLREQGLGVDRNVSEAIRLYRQAVHTAPFECYAMAPFFALWWLRVRLLLGPLLRLLAAHLPIALPPASAADGAARLAAGAALRAGDGVPVRQWRQSGPSLPVAHWDTLLIALMAGMLTWVLWRKRQLSQQRSSPPSPTAATTAHQQQPDAAAGARLPAHGSRGSSAPEAMPEGAAQLAAGPSASAAGMRQRGGAATSAGDSAAAGQEATPDAPPNARL</sequence>
<comment type="similarity">
    <text evidence="1">Belongs to the sel-1 family.</text>
</comment>
<accession>E1ZIE8</accession>
<dbReference type="AlphaFoldDB" id="E1ZIE8"/>
<dbReference type="InterPro" id="IPR050767">
    <property type="entry name" value="Sel1_AlgK"/>
</dbReference>
<dbReference type="InterPro" id="IPR011990">
    <property type="entry name" value="TPR-like_helical_dom_sf"/>
</dbReference>
<feature type="transmembrane region" description="Helical" evidence="3">
    <location>
        <begin position="887"/>
        <end position="907"/>
    </location>
</feature>
<feature type="compositionally biased region" description="Low complexity" evidence="2">
    <location>
        <begin position="915"/>
        <end position="937"/>
    </location>
</feature>
<feature type="region of interest" description="Disordered" evidence="2">
    <location>
        <begin position="324"/>
        <end position="350"/>
    </location>
</feature>
<keyword evidence="5" id="KW-1185">Reference proteome</keyword>
<keyword evidence="3" id="KW-0472">Membrane</keyword>
<feature type="compositionally biased region" description="Basic and acidic residues" evidence="2">
    <location>
        <begin position="172"/>
        <end position="195"/>
    </location>
</feature>
<evidence type="ECO:0000256" key="2">
    <source>
        <dbReference type="SAM" id="MobiDB-lite"/>
    </source>
</evidence>
<dbReference type="Gene3D" id="1.25.40.10">
    <property type="entry name" value="Tetratricopeptide repeat domain"/>
    <property type="match status" value="4"/>
</dbReference>
<dbReference type="InterPro" id="IPR006597">
    <property type="entry name" value="Sel1-like"/>
</dbReference>
<reference evidence="4 5" key="1">
    <citation type="journal article" date="2010" name="Plant Cell">
        <title>The Chlorella variabilis NC64A genome reveals adaptation to photosymbiosis, coevolution with viruses, and cryptic sex.</title>
        <authorList>
            <person name="Blanc G."/>
            <person name="Duncan G."/>
            <person name="Agarkova I."/>
            <person name="Borodovsky M."/>
            <person name="Gurnon J."/>
            <person name="Kuo A."/>
            <person name="Lindquist E."/>
            <person name="Lucas S."/>
            <person name="Pangilinan J."/>
            <person name="Polle J."/>
            <person name="Salamov A."/>
            <person name="Terry A."/>
            <person name="Yamada T."/>
            <person name="Dunigan D.D."/>
            <person name="Grigoriev I.V."/>
            <person name="Claverie J.M."/>
            <person name="Van Etten J.L."/>
        </authorList>
    </citation>
    <scope>NUCLEOTIDE SEQUENCE [LARGE SCALE GENOMIC DNA]</scope>
    <source>
        <strain evidence="4 5">NC64A</strain>
    </source>
</reference>
<dbReference type="KEGG" id="cvr:CHLNCDRAFT_135542"/>
<dbReference type="InParanoid" id="E1ZIE8"/>
<dbReference type="PANTHER" id="PTHR11102">
    <property type="entry name" value="SEL-1-LIKE PROTEIN"/>
    <property type="match status" value="1"/>
</dbReference>
<gene>
    <name evidence="4" type="ORF">CHLNCDRAFT_135542</name>
</gene>
<feature type="compositionally biased region" description="Low complexity" evidence="2">
    <location>
        <begin position="958"/>
        <end position="990"/>
    </location>
</feature>
<evidence type="ECO:0008006" key="6">
    <source>
        <dbReference type="Google" id="ProtNLM"/>
    </source>
</evidence>
<feature type="compositionally biased region" description="Low complexity" evidence="2">
    <location>
        <begin position="324"/>
        <end position="335"/>
    </location>
</feature>
<feature type="compositionally biased region" description="Pro residues" evidence="2">
    <location>
        <begin position="259"/>
        <end position="270"/>
    </location>
</feature>
<dbReference type="Proteomes" id="UP000008141">
    <property type="component" value="Unassembled WGS sequence"/>
</dbReference>
<dbReference type="SMART" id="SM00671">
    <property type="entry name" value="SEL1"/>
    <property type="match status" value="9"/>
</dbReference>
<evidence type="ECO:0000256" key="3">
    <source>
        <dbReference type="SAM" id="Phobius"/>
    </source>
</evidence>
<feature type="compositionally biased region" description="Low complexity" evidence="2">
    <location>
        <begin position="1"/>
        <end position="41"/>
    </location>
</feature>
<proteinExistence type="inferred from homology"/>
<keyword evidence="3" id="KW-0812">Transmembrane</keyword>
<dbReference type="GO" id="GO:0005789">
    <property type="term" value="C:endoplasmic reticulum membrane"/>
    <property type="evidence" value="ECO:0007669"/>
    <property type="project" value="TreeGrafter"/>
</dbReference>
<dbReference type="Pfam" id="PF08238">
    <property type="entry name" value="Sel1"/>
    <property type="match status" value="10"/>
</dbReference>
<dbReference type="STRING" id="554065.E1ZIE8"/>
<evidence type="ECO:0000256" key="1">
    <source>
        <dbReference type="ARBA" id="ARBA00038101"/>
    </source>
</evidence>
<evidence type="ECO:0000313" key="5">
    <source>
        <dbReference type="Proteomes" id="UP000008141"/>
    </source>
</evidence>
<feature type="compositionally biased region" description="Low complexity" evidence="2">
    <location>
        <begin position="50"/>
        <end position="97"/>
    </location>
</feature>
<protein>
    <recommendedName>
        <fullName evidence="6">DOD-type homing endonuclease domain-containing protein</fullName>
    </recommendedName>
</protein>
<dbReference type="GO" id="GO:0036503">
    <property type="term" value="P:ERAD pathway"/>
    <property type="evidence" value="ECO:0007669"/>
    <property type="project" value="TreeGrafter"/>
</dbReference>
<feature type="compositionally biased region" description="Low complexity" evidence="2">
    <location>
        <begin position="110"/>
        <end position="145"/>
    </location>
</feature>